<dbReference type="AlphaFoldDB" id="A0A9D2N1Z9"/>
<dbReference type="Proteomes" id="UP000823910">
    <property type="component" value="Unassembled WGS sequence"/>
</dbReference>
<organism evidence="1 2">
    <name type="scientific">Candidatus Enterocloster excrementipullorum</name>
    <dbReference type="NCBI Taxonomy" id="2838559"/>
    <lineage>
        <taxon>Bacteria</taxon>
        <taxon>Bacillati</taxon>
        <taxon>Bacillota</taxon>
        <taxon>Clostridia</taxon>
        <taxon>Lachnospirales</taxon>
        <taxon>Lachnospiraceae</taxon>
        <taxon>Enterocloster</taxon>
    </lineage>
</organism>
<evidence type="ECO:0000313" key="1">
    <source>
        <dbReference type="EMBL" id="HJC06452.1"/>
    </source>
</evidence>
<accession>A0A9D2N1Z9</accession>
<dbReference type="EMBL" id="DWWT01000047">
    <property type="protein sequence ID" value="HJC06452.1"/>
    <property type="molecule type" value="Genomic_DNA"/>
</dbReference>
<proteinExistence type="predicted"/>
<sequence>MEGARMKRQLGAACCYAYARLTLNYYMYYEAAQDADFPREILNPLSGRFHSILGDFLEGIPSSKALEELRTEVIREMERATAYTDSLQAYEYVLNRIEGRFEPKLMGGERRALDSEAAAREIMAYIRDGGEAPLVNQRIQNVVGQLPVRLTKNKFFAMVEEGLSVYLKGTQENLDDMMNILWSEGLLNQPEDCAEGYERLHGFLEMCRGADYARMDAQTYRGMTEQLKEAGDTLSGLTWNILLLMNLVNDLYLIFLTRERVLMGVSEETRMKEILRGIKAMFDAGAGEIPGELTQSLTFLEGKQEAYFEQWMRGQESAGEIRAGDEPLGELLYQVETLMSGSSFMELVPSENREMPVTREALAQEEERLFDSLRESWKHQPKVLVRAVMAKILSRLPVFFHSSDELFSYIENSLEACEDEAEREASVRLIRMIRDEEME</sequence>
<protein>
    <submittedName>
        <fullName evidence="1">Uncharacterized protein</fullName>
    </submittedName>
</protein>
<comment type="caution">
    <text evidence="1">The sequence shown here is derived from an EMBL/GenBank/DDBJ whole genome shotgun (WGS) entry which is preliminary data.</text>
</comment>
<gene>
    <name evidence="1" type="ORF">H9704_09900</name>
</gene>
<reference evidence="1" key="1">
    <citation type="journal article" date="2021" name="PeerJ">
        <title>Extensive microbial diversity within the chicken gut microbiome revealed by metagenomics and culture.</title>
        <authorList>
            <person name="Gilroy R."/>
            <person name="Ravi A."/>
            <person name="Getino M."/>
            <person name="Pursley I."/>
            <person name="Horton D.L."/>
            <person name="Alikhan N.F."/>
            <person name="Baker D."/>
            <person name="Gharbi K."/>
            <person name="Hall N."/>
            <person name="Watson M."/>
            <person name="Adriaenssens E.M."/>
            <person name="Foster-Nyarko E."/>
            <person name="Jarju S."/>
            <person name="Secka A."/>
            <person name="Antonio M."/>
            <person name="Oren A."/>
            <person name="Chaudhuri R.R."/>
            <person name="La Ragione R."/>
            <person name="Hildebrand F."/>
            <person name="Pallen M.J."/>
        </authorList>
    </citation>
    <scope>NUCLEOTIDE SEQUENCE</scope>
    <source>
        <strain evidence="1">CHK180-15479</strain>
    </source>
</reference>
<name>A0A9D2N1Z9_9FIRM</name>
<evidence type="ECO:0000313" key="2">
    <source>
        <dbReference type="Proteomes" id="UP000823910"/>
    </source>
</evidence>
<reference evidence="1" key="2">
    <citation type="submission" date="2021-04" db="EMBL/GenBank/DDBJ databases">
        <authorList>
            <person name="Gilroy R."/>
        </authorList>
    </citation>
    <scope>NUCLEOTIDE SEQUENCE</scope>
    <source>
        <strain evidence="1">CHK180-15479</strain>
    </source>
</reference>